<dbReference type="Gramene" id="EME27737">
    <property type="protein sequence ID" value="EME27737"/>
    <property type="gene ID" value="Gasu_47240"/>
</dbReference>
<protein>
    <submittedName>
        <fullName evidence="2">Uncharacterized protein</fullName>
    </submittedName>
</protein>
<feature type="transmembrane region" description="Helical" evidence="1">
    <location>
        <begin position="87"/>
        <end position="109"/>
    </location>
</feature>
<dbReference type="AlphaFoldDB" id="M2XCR2"/>
<accession>M2XCR2</accession>
<evidence type="ECO:0000313" key="3">
    <source>
        <dbReference type="Proteomes" id="UP000030680"/>
    </source>
</evidence>
<dbReference type="EMBL" id="KB454528">
    <property type="protein sequence ID" value="EME27737.1"/>
    <property type="molecule type" value="Genomic_DNA"/>
</dbReference>
<evidence type="ECO:0000256" key="1">
    <source>
        <dbReference type="SAM" id="Phobius"/>
    </source>
</evidence>
<dbReference type="OrthoDB" id="10373192at2759"/>
<keyword evidence="3" id="KW-1185">Reference proteome</keyword>
<proteinExistence type="predicted"/>
<gene>
    <name evidence="2" type="ORF">Gasu_47240</name>
</gene>
<name>M2XCR2_GALSU</name>
<evidence type="ECO:0000313" key="2">
    <source>
        <dbReference type="EMBL" id="EME27737.1"/>
    </source>
</evidence>
<reference evidence="3" key="1">
    <citation type="journal article" date="2013" name="Science">
        <title>Gene transfer from bacteria and archaea facilitated evolution of an extremophilic eukaryote.</title>
        <authorList>
            <person name="Schonknecht G."/>
            <person name="Chen W.H."/>
            <person name="Ternes C.M."/>
            <person name="Barbier G.G."/>
            <person name="Shrestha R.P."/>
            <person name="Stanke M."/>
            <person name="Brautigam A."/>
            <person name="Baker B.J."/>
            <person name="Banfield J.F."/>
            <person name="Garavito R.M."/>
            <person name="Carr K."/>
            <person name="Wilkerson C."/>
            <person name="Rensing S.A."/>
            <person name="Gagneul D."/>
            <person name="Dickenson N.E."/>
            <person name="Oesterhelt C."/>
            <person name="Lercher M.J."/>
            <person name="Weber A.P."/>
        </authorList>
    </citation>
    <scope>NUCLEOTIDE SEQUENCE [LARGE SCALE GENOMIC DNA]</scope>
    <source>
        <strain evidence="3">074W</strain>
    </source>
</reference>
<dbReference type="Proteomes" id="UP000030680">
    <property type="component" value="Unassembled WGS sequence"/>
</dbReference>
<keyword evidence="1" id="KW-1133">Transmembrane helix</keyword>
<dbReference type="RefSeq" id="XP_005704257.1">
    <property type="nucleotide sequence ID" value="XM_005704200.1"/>
</dbReference>
<keyword evidence="1" id="KW-0812">Transmembrane</keyword>
<keyword evidence="1" id="KW-0472">Membrane</keyword>
<dbReference type="GeneID" id="17086622"/>
<sequence length="419" mass="48733">MLYSLKQTPPLLFFVNVCISKRYLNSLSSTHICNRISQRYLHSTGALNNLHPWLVLKMQWWESPVRYMSMLESIPSQVVRLYKTRRMGHSVTVAILVVFVVAITIAAYGKARKEKKERRKGDSFWKRWKSLLKKGGPNAPSQLPSSTVLNSERSRTLFERDLELEIQRCKCKANGKNRAMTYRPGYLLQATQLFSLSSEVVVDIFIQQVIKVIRSYVITAFHYTRSNLVEQCLQELSNLLKLHRQWIKPALMDWTQGDDIAFQTLFAKLNVRHTLDLRTRWVKYSVLDIYRLYLEQYFASCGKQYTKINEIGNRQALQTYLGINKEEALVAEEYVAGCVYKMAAVQVFETGVIQLEKLDYLIELQKFLAVVLKKETTLHIYMETAKPFVVKYLWDIIRDQGITLQQAISKLSYLVSIVD</sequence>
<organism evidence="2 3">
    <name type="scientific">Galdieria sulphuraria</name>
    <name type="common">Red alga</name>
    <dbReference type="NCBI Taxonomy" id="130081"/>
    <lineage>
        <taxon>Eukaryota</taxon>
        <taxon>Rhodophyta</taxon>
        <taxon>Bangiophyceae</taxon>
        <taxon>Galdieriales</taxon>
        <taxon>Galdieriaceae</taxon>
        <taxon>Galdieria</taxon>
    </lineage>
</organism>
<dbReference type="KEGG" id="gsl:Gasu_47240"/>